<name>A0AB73TQV5_ENTFC</name>
<dbReference type="SUPFAM" id="SSF51182">
    <property type="entry name" value="RmlC-like cupins"/>
    <property type="match status" value="1"/>
</dbReference>
<accession>A0AB73TQV5</accession>
<reference evidence="1 2" key="1">
    <citation type="submission" date="2018-05" db="EMBL/GenBank/DDBJ databases">
        <title>Vancomycin-resistant Enterococcus faecium strain from Chelyabinsk, Russia.</title>
        <authorList>
            <person name="Gostev V."/>
            <person name="Goncharov A."/>
            <person name="Kolodzhieva V."/>
            <person name="Suvorov A."/>
            <person name="Sidorenko S."/>
            <person name="Zueva L."/>
        </authorList>
    </citation>
    <scope>NUCLEOTIDE SEQUENCE [LARGE SCALE GENOMIC DNA]</scope>
    <source>
        <strain evidence="1 2">20</strain>
    </source>
</reference>
<dbReference type="InterPro" id="IPR011051">
    <property type="entry name" value="RmlC_Cupin_sf"/>
</dbReference>
<evidence type="ECO:0000313" key="2">
    <source>
        <dbReference type="Proteomes" id="UP000249070"/>
    </source>
</evidence>
<organism evidence="1 2">
    <name type="scientific">Enterococcus faecium</name>
    <name type="common">Streptococcus faecium</name>
    <dbReference type="NCBI Taxonomy" id="1352"/>
    <lineage>
        <taxon>Bacteria</taxon>
        <taxon>Bacillati</taxon>
        <taxon>Bacillota</taxon>
        <taxon>Bacilli</taxon>
        <taxon>Lactobacillales</taxon>
        <taxon>Enterococcaceae</taxon>
        <taxon>Enterococcus</taxon>
    </lineage>
</organism>
<dbReference type="Gene3D" id="2.60.120.10">
    <property type="entry name" value="Jelly Rolls"/>
    <property type="match status" value="1"/>
</dbReference>
<gene>
    <name evidence="1" type="ORF">DKP91_11005</name>
</gene>
<sequence>MVVKGTSDDFYHANDEGGLAWNDPEIGIEWPQVLGEYKGNASAEGYIFEDDTPLNISEKGQR</sequence>
<proteinExistence type="predicted"/>
<evidence type="ECO:0008006" key="3">
    <source>
        <dbReference type="Google" id="ProtNLM"/>
    </source>
</evidence>
<dbReference type="AlphaFoldDB" id="A0AB73TQV5"/>
<evidence type="ECO:0000313" key="1">
    <source>
        <dbReference type="EMBL" id="PZM55165.1"/>
    </source>
</evidence>
<comment type="caution">
    <text evidence="1">The sequence shown here is derived from an EMBL/GenBank/DDBJ whole genome shotgun (WGS) entry which is preliminary data.</text>
</comment>
<dbReference type="Proteomes" id="UP000249070">
    <property type="component" value="Unassembled WGS sequence"/>
</dbReference>
<dbReference type="EMBL" id="QHGU01000059">
    <property type="protein sequence ID" value="PZM55165.1"/>
    <property type="molecule type" value="Genomic_DNA"/>
</dbReference>
<dbReference type="InterPro" id="IPR014710">
    <property type="entry name" value="RmlC-like_jellyroll"/>
</dbReference>
<protein>
    <recommendedName>
        <fullName evidence="3">dTDP-4-dehydrorhamnose 3,5-epimerase</fullName>
    </recommendedName>
</protein>